<gene>
    <name evidence="2" type="ORF">BST97_01865</name>
</gene>
<reference evidence="2 3" key="1">
    <citation type="submission" date="2016-11" db="EMBL/GenBank/DDBJ databases">
        <title>Trade-off between light-utilization and light-protection in marine flavobacteria.</title>
        <authorList>
            <person name="Kumagai Y."/>
        </authorList>
    </citation>
    <scope>NUCLEOTIDE SEQUENCE [LARGE SCALE GENOMIC DNA]</scope>
    <source>
        <strain evidence="2 3">JCM 13191</strain>
    </source>
</reference>
<keyword evidence="1" id="KW-0732">Signal</keyword>
<organism evidence="2 3">
    <name type="scientific">Nonlabens spongiae</name>
    <dbReference type="NCBI Taxonomy" id="331648"/>
    <lineage>
        <taxon>Bacteria</taxon>
        <taxon>Pseudomonadati</taxon>
        <taxon>Bacteroidota</taxon>
        <taxon>Flavobacteriia</taxon>
        <taxon>Flavobacteriales</taxon>
        <taxon>Flavobacteriaceae</taxon>
        <taxon>Nonlabens</taxon>
    </lineage>
</organism>
<evidence type="ECO:0000256" key="1">
    <source>
        <dbReference type="SAM" id="SignalP"/>
    </source>
</evidence>
<dbReference type="RefSeq" id="WP_085765644.1">
    <property type="nucleotide sequence ID" value="NZ_CP019344.1"/>
</dbReference>
<dbReference type="Proteomes" id="UP000193431">
    <property type="component" value="Chromosome"/>
</dbReference>
<evidence type="ECO:0008006" key="4">
    <source>
        <dbReference type="Google" id="ProtNLM"/>
    </source>
</evidence>
<evidence type="ECO:0000313" key="3">
    <source>
        <dbReference type="Proteomes" id="UP000193431"/>
    </source>
</evidence>
<feature type="signal peptide" evidence="1">
    <location>
        <begin position="1"/>
        <end position="21"/>
    </location>
</feature>
<dbReference type="STRING" id="331648.BST97_01865"/>
<proteinExistence type="predicted"/>
<evidence type="ECO:0000313" key="2">
    <source>
        <dbReference type="EMBL" id="ARN76844.1"/>
    </source>
</evidence>
<sequence>MKKIALWSCVALCAIAGTIIAADHLDAPAVAGTTSDIADFYAFEGEDDDSTVFVVTLPAGDAASNFDEDVLIEINIDNTGVDTPNGVPSAGVNQDLVIQALRQGDRMYFFGPYTNTSTELTSTIDVDEFTGSVQINSEGGEMNRGVRAFAGQRQDAFFFDFQAFNNVIMNAPAEGFGTTGNNDFASANVNAIVVEVPNSLLGTAPTHLVDQLATAVGLPAFNLPDSYNVWVETKRR</sequence>
<name>A0A1W6MGV6_9FLAO</name>
<dbReference type="Pfam" id="PF14224">
    <property type="entry name" value="DUF4331"/>
    <property type="match status" value="1"/>
</dbReference>
<protein>
    <recommendedName>
        <fullName evidence="4">Molecular chaperone DnaK</fullName>
    </recommendedName>
</protein>
<feature type="chain" id="PRO_5012032032" description="Molecular chaperone DnaK" evidence="1">
    <location>
        <begin position="22"/>
        <end position="236"/>
    </location>
</feature>
<dbReference type="InterPro" id="IPR025566">
    <property type="entry name" value="DUF4331"/>
</dbReference>
<accession>A0A1W6MGV6</accession>
<keyword evidence="3" id="KW-1185">Reference proteome</keyword>
<dbReference type="AlphaFoldDB" id="A0A1W6MGV6"/>
<dbReference type="EMBL" id="CP019344">
    <property type="protein sequence ID" value="ARN76844.1"/>
    <property type="molecule type" value="Genomic_DNA"/>
</dbReference>
<dbReference type="OrthoDB" id="9791748at2"/>